<name>A0A0J8RXT8_COCIT</name>
<proteinExistence type="predicted"/>
<evidence type="ECO:0000313" key="3">
    <source>
        <dbReference type="EMBL" id="KMU89009.1"/>
    </source>
</evidence>
<evidence type="ECO:0000256" key="1">
    <source>
        <dbReference type="SAM" id="Phobius"/>
    </source>
</evidence>
<dbReference type="AlphaFoldDB" id="A0A0J8RXT8"/>
<evidence type="ECO:0000256" key="2">
    <source>
        <dbReference type="SAM" id="SignalP"/>
    </source>
</evidence>
<feature type="chain" id="PRO_5005308263" description="Secreted protein" evidence="2">
    <location>
        <begin position="19"/>
        <end position="117"/>
    </location>
</feature>
<keyword evidence="1" id="KW-0472">Membrane</keyword>
<keyword evidence="2" id="KW-0732">Signal</keyword>
<evidence type="ECO:0008006" key="5">
    <source>
        <dbReference type="Google" id="ProtNLM"/>
    </source>
</evidence>
<protein>
    <recommendedName>
        <fullName evidence="5">Secreted protein</fullName>
    </recommendedName>
</protein>
<feature type="signal peptide" evidence="2">
    <location>
        <begin position="1"/>
        <end position="18"/>
    </location>
</feature>
<feature type="transmembrane region" description="Helical" evidence="1">
    <location>
        <begin position="86"/>
        <end position="105"/>
    </location>
</feature>
<keyword evidence="1" id="KW-1133">Transmembrane helix</keyword>
<reference evidence="4" key="1">
    <citation type="journal article" date="2010" name="Genome Res.">
        <title>Population genomic sequencing of Coccidioides fungi reveals recent hybridization and transposon control.</title>
        <authorList>
            <person name="Neafsey D.E."/>
            <person name="Barker B.M."/>
            <person name="Sharpton T.J."/>
            <person name="Stajich J.E."/>
            <person name="Park D.J."/>
            <person name="Whiston E."/>
            <person name="Hung C.-Y."/>
            <person name="McMahan C."/>
            <person name="White J."/>
            <person name="Sykes S."/>
            <person name="Heiman D."/>
            <person name="Young S."/>
            <person name="Zeng Q."/>
            <person name="Abouelleil A."/>
            <person name="Aftuck L."/>
            <person name="Bessette D."/>
            <person name="Brown A."/>
            <person name="FitzGerald M."/>
            <person name="Lui A."/>
            <person name="Macdonald J.P."/>
            <person name="Priest M."/>
            <person name="Orbach M.J."/>
            <person name="Galgiani J.N."/>
            <person name="Kirkland T.N."/>
            <person name="Cole G.T."/>
            <person name="Birren B.W."/>
            <person name="Henn M.R."/>
            <person name="Taylor J.W."/>
            <person name="Rounsley S.D."/>
        </authorList>
    </citation>
    <scope>NUCLEOTIDE SEQUENCE [LARGE SCALE GENOMIC DNA]</scope>
    <source>
        <strain evidence="4">H538.4</strain>
    </source>
</reference>
<dbReference type="EMBL" id="DS017009">
    <property type="protein sequence ID" value="KMU89009.1"/>
    <property type="molecule type" value="Genomic_DNA"/>
</dbReference>
<sequence>MPAHERLCCLSRLHSLLALLFVCPKFDLIVTLCDGDEAPSCSLVLRPRPPAATRPYQTTTTTSASVERLHIYPCCVFRVPRDSTYFLFYFLMSRFSPFFFFFSFFSRNFPFTSITPP</sequence>
<accession>A0A0J8RXT8</accession>
<dbReference type="VEuPathDB" id="FungiDB:CIHG_06810"/>
<dbReference type="Proteomes" id="UP000054563">
    <property type="component" value="Unassembled WGS sequence"/>
</dbReference>
<organism evidence="3 4">
    <name type="scientific">Coccidioides immitis H538.4</name>
    <dbReference type="NCBI Taxonomy" id="396776"/>
    <lineage>
        <taxon>Eukaryota</taxon>
        <taxon>Fungi</taxon>
        <taxon>Dikarya</taxon>
        <taxon>Ascomycota</taxon>
        <taxon>Pezizomycotina</taxon>
        <taxon>Eurotiomycetes</taxon>
        <taxon>Eurotiomycetidae</taxon>
        <taxon>Onygenales</taxon>
        <taxon>Onygenaceae</taxon>
        <taxon>Coccidioides</taxon>
    </lineage>
</organism>
<gene>
    <name evidence="3" type="ORF">CIHG_06810</name>
</gene>
<evidence type="ECO:0000313" key="4">
    <source>
        <dbReference type="Proteomes" id="UP000054563"/>
    </source>
</evidence>
<keyword evidence="1" id="KW-0812">Transmembrane</keyword>